<feature type="transmembrane region" description="Helical" evidence="7">
    <location>
        <begin position="148"/>
        <end position="169"/>
    </location>
</feature>
<dbReference type="InterPro" id="IPR000515">
    <property type="entry name" value="MetI-like"/>
</dbReference>
<dbReference type="Gene3D" id="1.10.3720.10">
    <property type="entry name" value="MetI-like"/>
    <property type="match status" value="1"/>
</dbReference>
<evidence type="ECO:0000256" key="7">
    <source>
        <dbReference type="RuleBase" id="RU363032"/>
    </source>
</evidence>
<keyword evidence="2 7" id="KW-0813">Transport</keyword>
<dbReference type="EMBL" id="BAAASJ010000007">
    <property type="protein sequence ID" value="GAA2622441.1"/>
    <property type="molecule type" value="Genomic_DNA"/>
</dbReference>
<evidence type="ECO:0000256" key="4">
    <source>
        <dbReference type="ARBA" id="ARBA00022692"/>
    </source>
</evidence>
<keyword evidence="3" id="KW-1003">Cell membrane</keyword>
<feature type="transmembrane region" description="Helical" evidence="7">
    <location>
        <begin position="92"/>
        <end position="118"/>
    </location>
</feature>
<dbReference type="SUPFAM" id="SSF161098">
    <property type="entry name" value="MetI-like"/>
    <property type="match status" value="1"/>
</dbReference>
<dbReference type="InterPro" id="IPR005769">
    <property type="entry name" value="PhnE/PtxC"/>
</dbReference>
<feature type="transmembrane region" description="Helical" evidence="7">
    <location>
        <begin position="262"/>
        <end position="282"/>
    </location>
</feature>
<name>A0ABN3QC25_9ACTN</name>
<dbReference type="PANTHER" id="PTHR30043">
    <property type="entry name" value="PHOSPHONATES TRANSPORT SYSTEM PERMEASE PROTEIN"/>
    <property type="match status" value="1"/>
</dbReference>
<keyword evidence="6 7" id="KW-0472">Membrane</keyword>
<feature type="region of interest" description="Disordered" evidence="8">
    <location>
        <begin position="1"/>
        <end position="22"/>
    </location>
</feature>
<accession>A0ABN3QC25</accession>
<evidence type="ECO:0000313" key="10">
    <source>
        <dbReference type="EMBL" id="GAA2622441.1"/>
    </source>
</evidence>
<evidence type="ECO:0000256" key="6">
    <source>
        <dbReference type="ARBA" id="ARBA00023136"/>
    </source>
</evidence>
<dbReference type="Pfam" id="PF00528">
    <property type="entry name" value="BPD_transp_1"/>
    <property type="match status" value="1"/>
</dbReference>
<evidence type="ECO:0000313" key="11">
    <source>
        <dbReference type="Proteomes" id="UP001500151"/>
    </source>
</evidence>
<reference evidence="10 11" key="1">
    <citation type="journal article" date="2019" name="Int. J. Syst. Evol. Microbiol.">
        <title>The Global Catalogue of Microorganisms (GCM) 10K type strain sequencing project: providing services to taxonomists for standard genome sequencing and annotation.</title>
        <authorList>
            <consortium name="The Broad Institute Genomics Platform"/>
            <consortium name="The Broad Institute Genome Sequencing Center for Infectious Disease"/>
            <person name="Wu L."/>
            <person name="Ma J."/>
        </authorList>
    </citation>
    <scope>NUCLEOTIDE SEQUENCE [LARGE SCALE GENOMIC DNA]</scope>
    <source>
        <strain evidence="10 11">JCM 4524</strain>
    </source>
</reference>
<dbReference type="PROSITE" id="PS50928">
    <property type="entry name" value="ABC_TM1"/>
    <property type="match status" value="1"/>
</dbReference>
<comment type="similarity">
    <text evidence="7">Belongs to the binding-protein-dependent transport system permease family.</text>
</comment>
<sequence length="303" mass="31836">MNPRMGTLNGSDHPDRSNRSLQSTARTDALGLGARRTKTRWALLVIVVAAVTWSLRGTGVSLSTLITGWAGAKDLASGLFPPQLDEELLRSVGAAVVETLQISIAALFFGTILGIGLAVTMAGNMGAPTWLAVGARFTATVLRSVPELLWALLFVAIVGLGPAAGVYAISLHGTGLLAKLVSEQLEAVDPGPVEAMRVTGASRAAVGAFSIIPQSRSDIASLVLYQWECNIRSSAIIGFVGAGGIGQALGISMRLFRYQELATLMIALLLLVLIVDQTSRILRRRMGAATARAGKGLWGIYKC</sequence>
<evidence type="ECO:0000259" key="9">
    <source>
        <dbReference type="PROSITE" id="PS50928"/>
    </source>
</evidence>
<organism evidence="10 11">
    <name type="scientific">Streptomyces vastus</name>
    <dbReference type="NCBI Taxonomy" id="285451"/>
    <lineage>
        <taxon>Bacteria</taxon>
        <taxon>Bacillati</taxon>
        <taxon>Actinomycetota</taxon>
        <taxon>Actinomycetes</taxon>
        <taxon>Kitasatosporales</taxon>
        <taxon>Streptomycetaceae</taxon>
        <taxon>Streptomyces</taxon>
    </lineage>
</organism>
<keyword evidence="11" id="KW-1185">Reference proteome</keyword>
<dbReference type="PANTHER" id="PTHR30043:SF1">
    <property type="entry name" value="ABC TRANSPORT SYSTEM PERMEASE PROTEIN P69"/>
    <property type="match status" value="1"/>
</dbReference>
<keyword evidence="4 7" id="KW-0812">Transmembrane</keyword>
<evidence type="ECO:0000256" key="1">
    <source>
        <dbReference type="ARBA" id="ARBA00004651"/>
    </source>
</evidence>
<evidence type="ECO:0000256" key="3">
    <source>
        <dbReference type="ARBA" id="ARBA00022475"/>
    </source>
</evidence>
<evidence type="ECO:0000256" key="2">
    <source>
        <dbReference type="ARBA" id="ARBA00022448"/>
    </source>
</evidence>
<dbReference type="CDD" id="cd06261">
    <property type="entry name" value="TM_PBP2"/>
    <property type="match status" value="1"/>
</dbReference>
<evidence type="ECO:0000256" key="8">
    <source>
        <dbReference type="SAM" id="MobiDB-lite"/>
    </source>
</evidence>
<proteinExistence type="inferred from homology"/>
<comment type="caution">
    <text evidence="10">The sequence shown here is derived from an EMBL/GenBank/DDBJ whole genome shotgun (WGS) entry which is preliminary data.</text>
</comment>
<dbReference type="NCBIfam" id="TIGR01097">
    <property type="entry name" value="PhnE"/>
    <property type="match status" value="1"/>
</dbReference>
<dbReference type="InterPro" id="IPR035906">
    <property type="entry name" value="MetI-like_sf"/>
</dbReference>
<protein>
    <submittedName>
        <fullName evidence="10">ABC transporter permease</fullName>
    </submittedName>
</protein>
<feature type="transmembrane region" description="Helical" evidence="7">
    <location>
        <begin position="41"/>
        <end position="72"/>
    </location>
</feature>
<feature type="domain" description="ABC transmembrane type-1" evidence="9">
    <location>
        <begin position="96"/>
        <end position="279"/>
    </location>
</feature>
<keyword evidence="5 7" id="KW-1133">Transmembrane helix</keyword>
<comment type="subcellular location">
    <subcellularLocation>
        <location evidence="1 7">Cell membrane</location>
        <topology evidence="1 7">Multi-pass membrane protein</topology>
    </subcellularLocation>
</comment>
<dbReference type="Proteomes" id="UP001500151">
    <property type="component" value="Unassembled WGS sequence"/>
</dbReference>
<gene>
    <name evidence="10" type="ORF">GCM10010307_06970</name>
</gene>
<evidence type="ECO:0000256" key="5">
    <source>
        <dbReference type="ARBA" id="ARBA00022989"/>
    </source>
</evidence>